<evidence type="ECO:0000256" key="1">
    <source>
        <dbReference type="SAM" id="MobiDB-lite"/>
    </source>
</evidence>
<evidence type="ECO:0000313" key="4">
    <source>
        <dbReference type="Proteomes" id="UP000217289"/>
    </source>
</evidence>
<dbReference type="InterPro" id="IPR002909">
    <property type="entry name" value="IPT_dom"/>
</dbReference>
<dbReference type="InterPro" id="IPR008160">
    <property type="entry name" value="Collagen"/>
</dbReference>
<evidence type="ECO:0000313" key="3">
    <source>
        <dbReference type="EMBL" id="ATB29265.1"/>
    </source>
</evidence>
<reference evidence="3 4" key="1">
    <citation type="submission" date="2017-06" db="EMBL/GenBank/DDBJ databases">
        <authorList>
            <person name="Kim H.J."/>
            <person name="Triplett B.A."/>
        </authorList>
    </citation>
    <scope>NUCLEOTIDE SEQUENCE [LARGE SCALE GENOMIC DNA]</scope>
    <source>
        <strain evidence="3 4">DSM 14713</strain>
    </source>
</reference>
<sequence>MTSAEVDFSTRLVNLYGQSFGITDPTVSFAGIPVQVLSHDDSLITFVVPGFLFKPGTYLVSVSTGPNAYSNSSLAVTLGNHGPTGPQGPQGPKGDTGPAGAPGPKGDQGERGPAGPQGIDGPTGPQGIQGAQGPAGTPRTFSCVTRFGPLKETGDWSKASVASCVSGETLTGGACEEGGGNNFGTTGRIIRTSSGVWQYQCGISNTAAAKGNTVRANAQCCVLK</sequence>
<dbReference type="AlphaFoldDB" id="A0A250IBZ2"/>
<dbReference type="EMBL" id="CP022163">
    <property type="protein sequence ID" value="ATB29265.1"/>
    <property type="molecule type" value="Genomic_DNA"/>
</dbReference>
<feature type="compositionally biased region" description="Low complexity" evidence="1">
    <location>
        <begin position="122"/>
        <end position="138"/>
    </location>
</feature>
<dbReference type="Pfam" id="PF01391">
    <property type="entry name" value="Collagen"/>
    <property type="match status" value="1"/>
</dbReference>
<dbReference type="InterPro" id="IPR014756">
    <property type="entry name" value="Ig_E-set"/>
</dbReference>
<dbReference type="PANTHER" id="PTHR24023:SF1082">
    <property type="entry name" value="COLLAGEN TRIPLE HELIX REPEAT"/>
    <property type="match status" value="1"/>
</dbReference>
<dbReference type="Pfam" id="PF01833">
    <property type="entry name" value="TIG"/>
    <property type="match status" value="1"/>
</dbReference>
<dbReference type="Gene3D" id="2.60.40.10">
    <property type="entry name" value="Immunoglobulins"/>
    <property type="match status" value="1"/>
</dbReference>
<protein>
    <recommendedName>
        <fullName evidence="2">IPT/TIG domain-containing protein</fullName>
    </recommendedName>
</protein>
<dbReference type="GO" id="GO:0031012">
    <property type="term" value="C:extracellular matrix"/>
    <property type="evidence" value="ECO:0007669"/>
    <property type="project" value="TreeGrafter"/>
</dbReference>
<feature type="region of interest" description="Disordered" evidence="1">
    <location>
        <begin position="74"/>
        <end position="138"/>
    </location>
</feature>
<accession>A0A250IBZ2</accession>
<dbReference type="PANTHER" id="PTHR24023">
    <property type="entry name" value="COLLAGEN ALPHA"/>
    <property type="match status" value="1"/>
</dbReference>
<organism evidence="3 4">
    <name type="scientific">Melittangium boletus DSM 14713</name>
    <dbReference type="NCBI Taxonomy" id="1294270"/>
    <lineage>
        <taxon>Bacteria</taxon>
        <taxon>Pseudomonadati</taxon>
        <taxon>Myxococcota</taxon>
        <taxon>Myxococcia</taxon>
        <taxon>Myxococcales</taxon>
        <taxon>Cystobacterineae</taxon>
        <taxon>Archangiaceae</taxon>
        <taxon>Melittangium</taxon>
    </lineage>
</organism>
<dbReference type="InterPro" id="IPR050149">
    <property type="entry name" value="Collagen_superfamily"/>
</dbReference>
<keyword evidence="4" id="KW-1185">Reference proteome</keyword>
<proteinExistence type="predicted"/>
<evidence type="ECO:0000259" key="2">
    <source>
        <dbReference type="Pfam" id="PF01833"/>
    </source>
</evidence>
<gene>
    <name evidence="3" type="ORF">MEBOL_002714</name>
</gene>
<dbReference type="KEGG" id="mbd:MEBOL_002714"/>
<dbReference type="Proteomes" id="UP000217289">
    <property type="component" value="Chromosome"/>
</dbReference>
<dbReference type="GO" id="GO:0005615">
    <property type="term" value="C:extracellular space"/>
    <property type="evidence" value="ECO:0007669"/>
    <property type="project" value="TreeGrafter"/>
</dbReference>
<dbReference type="InterPro" id="IPR013783">
    <property type="entry name" value="Ig-like_fold"/>
</dbReference>
<name>A0A250IBZ2_9BACT</name>
<feature type="domain" description="IPT/TIG" evidence="2">
    <location>
        <begin position="11"/>
        <end position="73"/>
    </location>
</feature>
<dbReference type="SUPFAM" id="SSF81296">
    <property type="entry name" value="E set domains"/>
    <property type="match status" value="1"/>
</dbReference>